<dbReference type="KEGG" id="hch:HCH_00636"/>
<feature type="compositionally biased region" description="Low complexity" evidence="3">
    <location>
        <begin position="437"/>
        <end position="448"/>
    </location>
</feature>
<keyword evidence="2" id="KW-0732">Signal</keyword>
<dbReference type="PANTHER" id="PTHR47235:SF1">
    <property type="entry name" value="BLR6548 PROTEIN"/>
    <property type="match status" value="1"/>
</dbReference>
<dbReference type="SUPFAM" id="SSF56112">
    <property type="entry name" value="Protein kinase-like (PK-like)"/>
    <property type="match status" value="1"/>
</dbReference>
<dbReference type="SMART" id="SM00220">
    <property type="entry name" value="S_TKc"/>
    <property type="match status" value="1"/>
</dbReference>
<dbReference type="GO" id="GO:0004674">
    <property type="term" value="F:protein serine/threonine kinase activity"/>
    <property type="evidence" value="ECO:0007669"/>
    <property type="project" value="UniProtKB-KW"/>
</dbReference>
<dbReference type="PANTHER" id="PTHR47235">
    <property type="entry name" value="BLR6548 PROTEIN"/>
    <property type="match status" value="1"/>
</dbReference>
<dbReference type="SUPFAM" id="SSF53822">
    <property type="entry name" value="Periplasmic binding protein-like I"/>
    <property type="match status" value="1"/>
</dbReference>
<gene>
    <name evidence="5" type="ordered locus">HCH_00636</name>
</gene>
<dbReference type="PROSITE" id="PS00108">
    <property type="entry name" value="PROTEIN_KINASE_ST"/>
    <property type="match status" value="1"/>
</dbReference>
<dbReference type="STRING" id="349521.HCH_00636"/>
<protein>
    <submittedName>
        <fullName evidence="5">Serine/threonine protein kinase</fullName>
    </submittedName>
</protein>
<dbReference type="CDD" id="cd14014">
    <property type="entry name" value="STKc_PknB_like"/>
    <property type="match status" value="1"/>
</dbReference>
<comment type="similarity">
    <text evidence="1">Belongs to the leucine-binding protein family.</text>
</comment>
<organism evidence="5 6">
    <name type="scientific">Hahella chejuensis (strain KCTC 2396)</name>
    <dbReference type="NCBI Taxonomy" id="349521"/>
    <lineage>
        <taxon>Bacteria</taxon>
        <taxon>Pseudomonadati</taxon>
        <taxon>Pseudomonadota</taxon>
        <taxon>Gammaproteobacteria</taxon>
        <taxon>Oceanospirillales</taxon>
        <taxon>Hahellaceae</taxon>
        <taxon>Hahella</taxon>
    </lineage>
</organism>
<evidence type="ECO:0000313" key="6">
    <source>
        <dbReference type="Proteomes" id="UP000000238"/>
    </source>
</evidence>
<dbReference type="RefSeq" id="WP_011394614.1">
    <property type="nucleotide sequence ID" value="NC_007645.1"/>
</dbReference>
<dbReference type="eggNOG" id="COG0683">
    <property type="taxonomic scope" value="Bacteria"/>
</dbReference>
<dbReference type="Gene3D" id="3.40.50.2300">
    <property type="match status" value="2"/>
</dbReference>
<keyword evidence="5" id="KW-0808">Transferase</keyword>
<dbReference type="OrthoDB" id="9147078at2"/>
<dbReference type="AlphaFoldDB" id="Q2SP87"/>
<dbReference type="PROSITE" id="PS50011">
    <property type="entry name" value="PROTEIN_KINASE_DOM"/>
    <property type="match status" value="1"/>
</dbReference>
<keyword evidence="5" id="KW-0418">Kinase</keyword>
<evidence type="ECO:0000256" key="2">
    <source>
        <dbReference type="ARBA" id="ARBA00022729"/>
    </source>
</evidence>
<dbReference type="InterPro" id="IPR011009">
    <property type="entry name" value="Kinase-like_dom_sf"/>
</dbReference>
<dbReference type="InterPro" id="IPR028082">
    <property type="entry name" value="Peripla_BP_I"/>
</dbReference>
<accession>Q2SP87</accession>
<dbReference type="CDD" id="cd19978">
    <property type="entry name" value="PBP1_ABC_ligand_binding-like"/>
    <property type="match status" value="1"/>
</dbReference>
<dbReference type="InterPro" id="IPR028081">
    <property type="entry name" value="Leu-bd"/>
</dbReference>
<dbReference type="eggNOG" id="COG0515">
    <property type="taxonomic scope" value="Bacteria"/>
</dbReference>
<dbReference type="Pfam" id="PF13458">
    <property type="entry name" value="Peripla_BP_6"/>
    <property type="match status" value="1"/>
</dbReference>
<evidence type="ECO:0000313" key="5">
    <source>
        <dbReference type="EMBL" id="ABC27537.1"/>
    </source>
</evidence>
<keyword evidence="6" id="KW-1185">Reference proteome</keyword>
<dbReference type="Gene3D" id="1.10.510.10">
    <property type="entry name" value="Transferase(Phosphotransferase) domain 1"/>
    <property type="match status" value="1"/>
</dbReference>
<sequence>MTAIAKFTTDTPAPAFFEDATGYNSADSMLGRVLKGMYRLEYLLADGGMSRVYVARQLSLDRLVVVKVLRSGAPNVGYIQLFYREARIASQLNHPNVMQVFDFGATEDNMLYLVAEFLQGEVLSDLMEKHGNGLPLENVVWLIEQMAAGLQAAHQLNIVHRDLKPGNIMVAKVSGNHSVAKLLDFGISKPLEEQDLQYTQMGLVVGTPGYLAPEQIDSSKDIDGRADIYALGAVLYYCITGERPFNGETHHQIMAQQRKYLPQPLSDKELADPRNKILEPVITKAMAIAPADRYESCLDMVRDLQLRARNAVRNSNDHGLKLVNLTTYAFIFTGELAEGAERAVVLKKLKNKFSISDAGLKKMFSGKRIIVRKNLNLSQAKKFQSAFKSAGAIGYVEDMNPATLVDPAHSREERAFSQPIEVDSTTLNKSLHLTRNGTSGSTSQSHSGIATQLPQAQESKKRTEFRIPAGVKYFCAGAAIVLGLLSASLLSPQVRYQLSDLTAGLNGWSTPRGVNENEIRIGMSAPISEDGQAQGSSARRGVQTRFEEINASGGIHGRMLTLQAFDDANQPLKSRINMQTLLSQNGSFALIGNIGAPDVLLPAIMEQQTLVIGVQSGAAALRRNPPDRYVFNFRVGYADETFAIVRHFVDIQEVEPSRIAVLYEDTASGRDGLAGMERALAFYNVHARDIPQFTYQPYVEQIEGPARLILEEQSELQALVIIGNHSATAKTISRIRKAGWEGRIAVVSSASANALAQDLKSLEAPHTAGIIATQATPPVHSYATGVLRHRQAMRRYFPDHKPDAQSLEGYLAASLLTEALQRAGRNFDTETMVSTLENLKDIDLGIGELISFSSIDHQASENVWALQLNRTGAFEPLTLTSRSW</sequence>
<dbReference type="Gene3D" id="3.30.200.20">
    <property type="entry name" value="Phosphorylase Kinase, domain 1"/>
    <property type="match status" value="1"/>
</dbReference>
<dbReference type="EMBL" id="CP000155">
    <property type="protein sequence ID" value="ABC27537.1"/>
    <property type="molecule type" value="Genomic_DNA"/>
</dbReference>
<dbReference type="Proteomes" id="UP000000238">
    <property type="component" value="Chromosome"/>
</dbReference>
<reference evidence="5 6" key="1">
    <citation type="journal article" date="2005" name="Nucleic Acids Res.">
        <title>Genomic blueprint of Hahella chejuensis, a marine microbe producing an algicidal agent.</title>
        <authorList>
            <person name="Jeong H."/>
            <person name="Yim J.H."/>
            <person name="Lee C."/>
            <person name="Choi S.-H."/>
            <person name="Park Y.K."/>
            <person name="Yoon S.H."/>
            <person name="Hur C.-G."/>
            <person name="Kang H.-Y."/>
            <person name="Kim D."/>
            <person name="Lee H.H."/>
            <person name="Park K.H."/>
            <person name="Park S.-H."/>
            <person name="Park H.-S."/>
            <person name="Lee H.K."/>
            <person name="Oh T.K."/>
            <person name="Kim J.F."/>
        </authorList>
    </citation>
    <scope>NUCLEOTIDE SEQUENCE [LARGE SCALE GENOMIC DNA]</scope>
    <source>
        <strain evidence="5 6">KCTC 2396</strain>
    </source>
</reference>
<name>Q2SP87_HAHCH</name>
<dbReference type="InterPro" id="IPR000719">
    <property type="entry name" value="Prot_kinase_dom"/>
</dbReference>
<feature type="region of interest" description="Disordered" evidence="3">
    <location>
        <begin position="435"/>
        <end position="459"/>
    </location>
</feature>
<dbReference type="Pfam" id="PF00069">
    <property type="entry name" value="Pkinase"/>
    <property type="match status" value="1"/>
</dbReference>
<feature type="domain" description="Protein kinase" evidence="4">
    <location>
        <begin position="38"/>
        <end position="306"/>
    </location>
</feature>
<proteinExistence type="inferred from homology"/>
<dbReference type="InterPro" id="IPR008271">
    <property type="entry name" value="Ser/Thr_kinase_AS"/>
</dbReference>
<dbReference type="HOGENOM" id="CLU_325911_0_0_6"/>
<evidence type="ECO:0000256" key="1">
    <source>
        <dbReference type="ARBA" id="ARBA00010062"/>
    </source>
</evidence>
<evidence type="ECO:0000256" key="3">
    <source>
        <dbReference type="SAM" id="MobiDB-lite"/>
    </source>
</evidence>
<dbReference type="GO" id="GO:0005524">
    <property type="term" value="F:ATP binding"/>
    <property type="evidence" value="ECO:0007669"/>
    <property type="project" value="InterPro"/>
</dbReference>
<evidence type="ECO:0000259" key="4">
    <source>
        <dbReference type="PROSITE" id="PS50011"/>
    </source>
</evidence>
<keyword evidence="5" id="KW-0723">Serine/threonine-protein kinase</keyword>